<dbReference type="EMBL" id="AMQM01003365">
    <property type="status" value="NOT_ANNOTATED_CDS"/>
    <property type="molecule type" value="Genomic_DNA"/>
</dbReference>
<dbReference type="EnsemblMetazoa" id="HelroT169729">
    <property type="protein sequence ID" value="HelroP169729"/>
    <property type="gene ID" value="HelroG169729"/>
</dbReference>
<dbReference type="RefSeq" id="XP_009013796.1">
    <property type="nucleotide sequence ID" value="XM_009015548.1"/>
</dbReference>
<organism evidence="3 4">
    <name type="scientific">Helobdella robusta</name>
    <name type="common">Californian leech</name>
    <dbReference type="NCBI Taxonomy" id="6412"/>
    <lineage>
        <taxon>Eukaryota</taxon>
        <taxon>Metazoa</taxon>
        <taxon>Spiralia</taxon>
        <taxon>Lophotrochozoa</taxon>
        <taxon>Annelida</taxon>
        <taxon>Clitellata</taxon>
        <taxon>Hirudinea</taxon>
        <taxon>Rhynchobdellida</taxon>
        <taxon>Glossiphoniidae</taxon>
        <taxon>Helobdella</taxon>
    </lineage>
</organism>
<dbReference type="GeneID" id="20202951"/>
<name>T1F2A1_HELRO</name>
<evidence type="ECO:0000313" key="3">
    <source>
        <dbReference type="EnsemblMetazoa" id="HelroP169729"/>
    </source>
</evidence>
<feature type="chain" id="PRO_5010980178" evidence="1">
    <location>
        <begin position="23"/>
        <end position="124"/>
    </location>
</feature>
<evidence type="ECO:0000313" key="4">
    <source>
        <dbReference type="Proteomes" id="UP000015101"/>
    </source>
</evidence>
<accession>T1F2A1</accession>
<dbReference type="InParanoid" id="T1F2A1"/>
<feature type="signal peptide" evidence="1">
    <location>
        <begin position="1"/>
        <end position="22"/>
    </location>
</feature>
<protein>
    <submittedName>
        <fullName evidence="2 3">Uncharacterized protein</fullName>
    </submittedName>
</protein>
<sequence>MELCLSTSKLLLLLFVVVLVVATHEIVDHLNDFKENERSYVRSFGGTQDHSRSFEVISEGGRYMRFGRSEPLQGSQSADANQDYVSSFPFPVSAASYLGAGGMDAAQIRNQADGIYGKYAADED</sequence>
<reference evidence="4" key="1">
    <citation type="submission" date="2012-12" db="EMBL/GenBank/DDBJ databases">
        <authorList>
            <person name="Hellsten U."/>
            <person name="Grimwood J."/>
            <person name="Chapman J.A."/>
            <person name="Shapiro H."/>
            <person name="Aerts A."/>
            <person name="Otillar R.P."/>
            <person name="Terry A.Y."/>
            <person name="Boore J.L."/>
            <person name="Simakov O."/>
            <person name="Marletaz F."/>
            <person name="Cho S.-J."/>
            <person name="Edsinger-Gonzales E."/>
            <person name="Havlak P."/>
            <person name="Kuo D.-H."/>
            <person name="Larsson T."/>
            <person name="Lv J."/>
            <person name="Arendt D."/>
            <person name="Savage R."/>
            <person name="Osoegawa K."/>
            <person name="de Jong P."/>
            <person name="Lindberg D.R."/>
            <person name="Seaver E.C."/>
            <person name="Weisblat D.A."/>
            <person name="Putnam N.H."/>
            <person name="Grigoriev I.V."/>
            <person name="Rokhsar D.S."/>
        </authorList>
    </citation>
    <scope>NUCLEOTIDE SEQUENCE</scope>
</reference>
<dbReference type="CTD" id="20202951"/>
<reference evidence="3" key="3">
    <citation type="submission" date="2015-06" db="UniProtKB">
        <authorList>
            <consortium name="EnsemblMetazoa"/>
        </authorList>
    </citation>
    <scope>IDENTIFICATION</scope>
</reference>
<evidence type="ECO:0000256" key="1">
    <source>
        <dbReference type="SAM" id="SignalP"/>
    </source>
</evidence>
<dbReference type="EMBL" id="KB096134">
    <property type="protein sequence ID" value="ESO08007.1"/>
    <property type="molecule type" value="Genomic_DNA"/>
</dbReference>
<evidence type="ECO:0000313" key="2">
    <source>
        <dbReference type="EMBL" id="ESO08007.1"/>
    </source>
</evidence>
<dbReference type="KEGG" id="hro:HELRODRAFT_169729"/>
<keyword evidence="1" id="KW-0732">Signal</keyword>
<reference evidence="2 4" key="2">
    <citation type="journal article" date="2013" name="Nature">
        <title>Insights into bilaterian evolution from three spiralian genomes.</title>
        <authorList>
            <person name="Simakov O."/>
            <person name="Marletaz F."/>
            <person name="Cho S.J."/>
            <person name="Edsinger-Gonzales E."/>
            <person name="Havlak P."/>
            <person name="Hellsten U."/>
            <person name="Kuo D.H."/>
            <person name="Larsson T."/>
            <person name="Lv J."/>
            <person name="Arendt D."/>
            <person name="Savage R."/>
            <person name="Osoegawa K."/>
            <person name="de Jong P."/>
            <person name="Grimwood J."/>
            <person name="Chapman J.A."/>
            <person name="Shapiro H."/>
            <person name="Aerts A."/>
            <person name="Otillar R.P."/>
            <person name="Terry A.Y."/>
            <person name="Boore J.L."/>
            <person name="Grigoriev I.V."/>
            <person name="Lindberg D.R."/>
            <person name="Seaver E.C."/>
            <person name="Weisblat D.A."/>
            <person name="Putnam N.H."/>
            <person name="Rokhsar D.S."/>
        </authorList>
    </citation>
    <scope>NUCLEOTIDE SEQUENCE</scope>
</reference>
<gene>
    <name evidence="3" type="primary">20202951</name>
    <name evidence="2" type="ORF">HELRODRAFT_169729</name>
</gene>
<dbReference type="HOGENOM" id="CLU_2006349_0_0_1"/>
<dbReference type="Proteomes" id="UP000015101">
    <property type="component" value="Unassembled WGS sequence"/>
</dbReference>
<keyword evidence="4" id="KW-1185">Reference proteome</keyword>
<dbReference type="AlphaFoldDB" id="T1F2A1"/>
<proteinExistence type="predicted"/>